<organism evidence="1 2">
    <name type="scientific">Pontibaca methylaminivorans</name>
    <dbReference type="NCBI Taxonomy" id="515897"/>
    <lineage>
        <taxon>Bacteria</taxon>
        <taxon>Pseudomonadati</taxon>
        <taxon>Pseudomonadota</taxon>
        <taxon>Alphaproteobacteria</taxon>
        <taxon>Rhodobacterales</taxon>
        <taxon>Roseobacteraceae</taxon>
        <taxon>Pontibaca</taxon>
    </lineage>
</organism>
<keyword evidence="2" id="KW-1185">Reference proteome</keyword>
<reference evidence="1 2" key="1">
    <citation type="submission" date="2017-01" db="EMBL/GenBank/DDBJ databases">
        <authorList>
            <person name="Mah S.A."/>
            <person name="Swanson W.J."/>
            <person name="Moy G.W."/>
            <person name="Vacquier V.D."/>
        </authorList>
    </citation>
    <scope>NUCLEOTIDE SEQUENCE [LARGE SCALE GENOMIC DNA]</scope>
    <source>
        <strain evidence="1 2">DSM 21219</strain>
    </source>
</reference>
<gene>
    <name evidence="1" type="ORF">SAMN05421849_1568</name>
</gene>
<evidence type="ECO:0000313" key="2">
    <source>
        <dbReference type="Proteomes" id="UP000192455"/>
    </source>
</evidence>
<dbReference type="EMBL" id="FTPS01000001">
    <property type="protein sequence ID" value="SIT81867.1"/>
    <property type="molecule type" value="Genomic_DNA"/>
</dbReference>
<accession>A0A1R3WU66</accession>
<sequence>MKRTTNHRKRLTKIAKRHGVEVAHVSNWYQLADRLTDHFGLAGRADRSAKRFCYEVAECLGWIPRRAPEQNEARS</sequence>
<dbReference type="RefSeq" id="WP_076649249.1">
    <property type="nucleotide sequence ID" value="NZ_FTPS01000001.1"/>
</dbReference>
<name>A0A1R3WU66_9RHOB</name>
<dbReference type="AlphaFoldDB" id="A0A1R3WU66"/>
<proteinExistence type="predicted"/>
<dbReference type="OrthoDB" id="7875128at2"/>
<evidence type="ECO:0000313" key="1">
    <source>
        <dbReference type="EMBL" id="SIT81867.1"/>
    </source>
</evidence>
<dbReference type="STRING" id="515897.SAMN05421849_1568"/>
<dbReference type="Proteomes" id="UP000192455">
    <property type="component" value="Unassembled WGS sequence"/>
</dbReference>
<protein>
    <submittedName>
        <fullName evidence="1">Uncharacterized protein</fullName>
    </submittedName>
</protein>